<evidence type="ECO:0000313" key="2">
    <source>
        <dbReference type="Proteomes" id="UP001175226"/>
    </source>
</evidence>
<dbReference type="EMBL" id="JAUEPT010000213">
    <property type="protein sequence ID" value="KAK0429760.1"/>
    <property type="molecule type" value="Genomic_DNA"/>
</dbReference>
<evidence type="ECO:0000313" key="1">
    <source>
        <dbReference type="EMBL" id="KAK0429760.1"/>
    </source>
</evidence>
<dbReference type="Proteomes" id="UP001175226">
    <property type="component" value="Unassembled WGS sequence"/>
</dbReference>
<sequence length="105" mass="11903">MSTLFIVVAQSELVHWDASALAEVRTCLVGLQSTLRRVLGTRNGIVAVRILLGSTHFAQSHRRDAWLPCQSIEVSLNRFHLALGRRLSARVYYNQDDHVDFNDEL</sequence>
<name>A0AA39ISQ1_9AGAR</name>
<reference evidence="1" key="1">
    <citation type="submission" date="2023-06" db="EMBL/GenBank/DDBJ databases">
        <authorList>
            <consortium name="Lawrence Berkeley National Laboratory"/>
            <person name="Ahrendt S."/>
            <person name="Sahu N."/>
            <person name="Indic B."/>
            <person name="Wong-Bajracharya J."/>
            <person name="Merenyi Z."/>
            <person name="Ke H.-M."/>
            <person name="Monk M."/>
            <person name="Kocsube S."/>
            <person name="Drula E."/>
            <person name="Lipzen A."/>
            <person name="Balint B."/>
            <person name="Henrissat B."/>
            <person name="Andreopoulos B."/>
            <person name="Martin F.M."/>
            <person name="Harder C.B."/>
            <person name="Rigling D."/>
            <person name="Ford K.L."/>
            <person name="Foster G.D."/>
            <person name="Pangilinan J."/>
            <person name="Papanicolaou A."/>
            <person name="Barry K."/>
            <person name="LaButti K."/>
            <person name="Viragh M."/>
            <person name="Koriabine M."/>
            <person name="Yan M."/>
            <person name="Riley R."/>
            <person name="Champramary S."/>
            <person name="Plett K.L."/>
            <person name="Tsai I.J."/>
            <person name="Slot J."/>
            <person name="Sipos G."/>
            <person name="Plett J."/>
            <person name="Nagy L.G."/>
            <person name="Grigoriev I.V."/>
        </authorList>
    </citation>
    <scope>NUCLEOTIDE SEQUENCE</scope>
    <source>
        <strain evidence="1">FPL87.14</strain>
    </source>
</reference>
<dbReference type="AlphaFoldDB" id="A0AA39ISQ1"/>
<accession>A0AA39ISQ1</accession>
<keyword evidence="2" id="KW-1185">Reference proteome</keyword>
<proteinExistence type="predicted"/>
<protein>
    <submittedName>
        <fullName evidence="1">Uncharacterized protein</fullName>
    </submittedName>
</protein>
<comment type="caution">
    <text evidence="1">The sequence shown here is derived from an EMBL/GenBank/DDBJ whole genome shotgun (WGS) entry which is preliminary data.</text>
</comment>
<gene>
    <name evidence="1" type="ORF">EV421DRAFT_1745134</name>
</gene>
<organism evidence="1 2">
    <name type="scientific">Armillaria borealis</name>
    <dbReference type="NCBI Taxonomy" id="47425"/>
    <lineage>
        <taxon>Eukaryota</taxon>
        <taxon>Fungi</taxon>
        <taxon>Dikarya</taxon>
        <taxon>Basidiomycota</taxon>
        <taxon>Agaricomycotina</taxon>
        <taxon>Agaricomycetes</taxon>
        <taxon>Agaricomycetidae</taxon>
        <taxon>Agaricales</taxon>
        <taxon>Marasmiineae</taxon>
        <taxon>Physalacriaceae</taxon>
        <taxon>Armillaria</taxon>
    </lineage>
</organism>